<dbReference type="Proteomes" id="UP000005365">
    <property type="component" value="Unassembled WGS sequence"/>
</dbReference>
<proteinExistence type="predicted"/>
<evidence type="ECO:0000256" key="1">
    <source>
        <dbReference type="SAM" id="SignalP"/>
    </source>
</evidence>
<dbReference type="EMBL" id="ACKO02000004">
    <property type="protein sequence ID" value="EET45322.1"/>
    <property type="molecule type" value="Genomic_DNA"/>
</dbReference>
<gene>
    <name evidence="2" type="ORF">NEISICOT_00949</name>
</gene>
<feature type="signal peptide" evidence="1">
    <location>
        <begin position="1"/>
        <end position="20"/>
    </location>
</feature>
<name>C6M358_NEISI</name>
<comment type="caution">
    <text evidence="2">The sequence shown here is derived from an EMBL/GenBank/DDBJ whole genome shotgun (WGS) entry which is preliminary data.</text>
</comment>
<evidence type="ECO:0000313" key="2">
    <source>
        <dbReference type="EMBL" id="EET45322.1"/>
    </source>
</evidence>
<reference evidence="2" key="1">
    <citation type="submission" date="2009-07" db="EMBL/GenBank/DDBJ databases">
        <authorList>
            <person name="Weinstock G."/>
            <person name="Sodergren E."/>
            <person name="Clifton S."/>
            <person name="Fulton L."/>
            <person name="Fulton B."/>
            <person name="Courtney L."/>
            <person name="Fronick C."/>
            <person name="Harrison M."/>
            <person name="Strong C."/>
            <person name="Farmer C."/>
            <person name="Delahaunty K."/>
            <person name="Markovic C."/>
            <person name="Hall O."/>
            <person name="Minx P."/>
            <person name="Tomlinson C."/>
            <person name="Mitreva M."/>
            <person name="Nelson J."/>
            <person name="Hou S."/>
            <person name="Wollam A."/>
            <person name="Pepin K.H."/>
            <person name="Johnson M."/>
            <person name="Bhonagiri V."/>
            <person name="Nash W.E."/>
            <person name="Warren W."/>
            <person name="Chinwalla A."/>
            <person name="Mardis E.R."/>
            <person name="Wilson R.K."/>
        </authorList>
    </citation>
    <scope>NUCLEOTIDE SEQUENCE [LARGE SCALE GENOMIC DNA]</scope>
    <source>
        <strain evidence="2">ATCC 29256</strain>
    </source>
</reference>
<feature type="chain" id="PRO_5002968801" evidence="1">
    <location>
        <begin position="21"/>
        <end position="152"/>
    </location>
</feature>
<keyword evidence="1" id="KW-0732">Signal</keyword>
<evidence type="ECO:0000313" key="3">
    <source>
        <dbReference type="Proteomes" id="UP000005365"/>
    </source>
</evidence>
<dbReference type="AlphaFoldDB" id="C6M358"/>
<protein>
    <submittedName>
        <fullName evidence="2">Uncharacterized protein</fullName>
    </submittedName>
</protein>
<sequence length="152" mass="17420">MNVAKGLLVSVLCLSSGLLAAQNHHSQWKKVYERNLTDFELSPEGSGLVLLAQPQGRCRMDVDFYGETGQDKYQYEFTRDRLTAGSHREYRYTAASLSEVTKDKIKLVRNEKLNPASGAVKKEFRDIYQYVPNKVLKNIVFDMAWQIKQEVV</sequence>
<accession>C6M358</accession>
<dbReference type="RefSeq" id="WP_003756863.1">
    <property type="nucleotide sequence ID" value="NZ_ACKO02000004.1"/>
</dbReference>
<organism evidence="2 3">
    <name type="scientific">Neisseria sicca ATCC 29256</name>
    <dbReference type="NCBI Taxonomy" id="547045"/>
    <lineage>
        <taxon>Bacteria</taxon>
        <taxon>Pseudomonadati</taxon>
        <taxon>Pseudomonadota</taxon>
        <taxon>Betaproteobacteria</taxon>
        <taxon>Neisseriales</taxon>
        <taxon>Neisseriaceae</taxon>
        <taxon>Neisseria</taxon>
    </lineage>
</organism>
<keyword evidence="3" id="KW-1185">Reference proteome</keyword>